<accession>B3R8U0</accession>
<organism evidence="2 3">
    <name type="scientific">Cupriavidus taiwanensis (strain DSM 17343 / BCRC 17206 / CCUG 44338 / CIP 107171 / LMG 19424 / R1)</name>
    <name type="common">Ralstonia taiwanensis (strain LMG 19424)</name>
    <dbReference type="NCBI Taxonomy" id="977880"/>
    <lineage>
        <taxon>Bacteria</taxon>
        <taxon>Pseudomonadati</taxon>
        <taxon>Pseudomonadota</taxon>
        <taxon>Betaproteobacteria</taxon>
        <taxon>Burkholderiales</taxon>
        <taxon>Burkholderiaceae</taxon>
        <taxon>Cupriavidus</taxon>
    </lineage>
</organism>
<name>B3R8U0_CUPTR</name>
<sequence length="69" mass="7391">MRLFRRRSRRPPFCPSDRKEAKSASPGRLAKAALVVLAVVTRGRAGGGSTLLTLPGGAWRSGSDGRTRL</sequence>
<proteinExistence type="predicted"/>
<keyword evidence="3" id="KW-1185">Reference proteome</keyword>
<dbReference type="Proteomes" id="UP000001692">
    <property type="component" value="Chromosome 2"/>
</dbReference>
<dbReference type="EMBL" id="CU633750">
    <property type="protein sequence ID" value="CAQ71208.1"/>
    <property type="molecule type" value="Genomic_DNA"/>
</dbReference>
<feature type="region of interest" description="Disordered" evidence="1">
    <location>
        <begin position="1"/>
        <end position="27"/>
    </location>
</feature>
<gene>
    <name evidence="2" type="ordered locus">RALTA_B0588</name>
</gene>
<evidence type="ECO:0000313" key="3">
    <source>
        <dbReference type="Proteomes" id="UP000001692"/>
    </source>
</evidence>
<dbReference type="AlphaFoldDB" id="B3R8U0"/>
<reference evidence="2 3" key="1">
    <citation type="journal article" date="2008" name="Genome Res.">
        <title>Genome sequence of the beta-rhizobium Cupriavidus taiwanensis and comparative genomics of rhizobia.</title>
        <authorList>
            <person name="Amadou C."/>
            <person name="Pascal G."/>
            <person name="Mangenot S."/>
            <person name="Glew M."/>
            <person name="Bontemps C."/>
            <person name="Capela D."/>
            <person name="Carrere S."/>
            <person name="Cruveiller S."/>
            <person name="Dossat C."/>
            <person name="Lajus A."/>
            <person name="Marchetti M."/>
            <person name="Poinsot V."/>
            <person name="Rouy Z."/>
            <person name="Servin B."/>
            <person name="Saad M."/>
            <person name="Schenowitz C."/>
            <person name="Barbe V."/>
            <person name="Batut J."/>
            <person name="Medigue C."/>
            <person name="Masson-Boivin C."/>
        </authorList>
    </citation>
    <scope>NUCLEOTIDE SEQUENCE [LARGE SCALE GENOMIC DNA]</scope>
    <source>
        <strain evidence="3">DSM 17343 / BCRC 17206 / CCUG 44338 / CIP 107171 / LMG 19424 / R1</strain>
    </source>
</reference>
<feature type="region of interest" description="Disordered" evidence="1">
    <location>
        <begin position="46"/>
        <end position="69"/>
    </location>
</feature>
<evidence type="ECO:0000313" key="2">
    <source>
        <dbReference type="EMBL" id="CAQ71208.1"/>
    </source>
</evidence>
<feature type="compositionally biased region" description="Basic residues" evidence="1">
    <location>
        <begin position="1"/>
        <end position="10"/>
    </location>
</feature>
<dbReference type="HOGENOM" id="CLU_2768886_0_0_4"/>
<dbReference type="KEGG" id="cti:RALTA_B0588"/>
<evidence type="ECO:0000256" key="1">
    <source>
        <dbReference type="SAM" id="MobiDB-lite"/>
    </source>
</evidence>
<protein>
    <submittedName>
        <fullName evidence="2">Uncharacterized protein</fullName>
    </submittedName>
</protein>